<dbReference type="AlphaFoldDB" id="A0A1Y2H4T6"/>
<dbReference type="Pfam" id="PF20479">
    <property type="entry name" value="TMEM128"/>
    <property type="match status" value="1"/>
</dbReference>
<feature type="transmembrane region" description="Helical" evidence="1">
    <location>
        <begin position="17"/>
        <end position="39"/>
    </location>
</feature>
<dbReference type="InParanoid" id="A0A1Y2H4T6"/>
<evidence type="ECO:0000313" key="3">
    <source>
        <dbReference type="Proteomes" id="UP000193648"/>
    </source>
</evidence>
<keyword evidence="1" id="KW-0472">Membrane</keyword>
<sequence length="137" mass="16044">MAFTHSRYPAQTRVRKAFIPTILGLLIGWYYDAVDVLIYRRDPRIRGNFLTFSLLCWVIMLSIFFYLEFIRPVLRKKPTEYVNWEKEFLYPIRIATASLVMGSFGSTIALWPVWHLSTFFVLPLIAIAIISVLGVFF</sequence>
<dbReference type="GeneID" id="33568296"/>
<dbReference type="PANTHER" id="PTHR31134:SF1">
    <property type="entry name" value="TRANSMEMBRANE PROTEIN 128"/>
    <property type="match status" value="1"/>
</dbReference>
<keyword evidence="3" id="KW-1185">Reference proteome</keyword>
<dbReference type="EMBL" id="MCFF01000001">
    <property type="protein sequence ID" value="ORZ28733.1"/>
    <property type="molecule type" value="Genomic_DNA"/>
</dbReference>
<keyword evidence="1" id="KW-1133">Transmembrane helix</keyword>
<feature type="transmembrane region" description="Helical" evidence="1">
    <location>
        <begin position="88"/>
        <end position="111"/>
    </location>
</feature>
<proteinExistence type="predicted"/>
<dbReference type="PANTHER" id="PTHR31134">
    <property type="entry name" value="TRANSMEMBRANE PROTEIN 128"/>
    <property type="match status" value="1"/>
</dbReference>
<dbReference type="InterPro" id="IPR033579">
    <property type="entry name" value="TMEM128"/>
</dbReference>
<comment type="caution">
    <text evidence="2">The sequence shown here is derived from an EMBL/GenBank/DDBJ whole genome shotgun (WGS) entry which is preliminary data.</text>
</comment>
<evidence type="ECO:0000313" key="2">
    <source>
        <dbReference type="EMBL" id="ORZ28733.1"/>
    </source>
</evidence>
<name>A0A1Y2H4T6_9FUNG</name>
<feature type="transmembrane region" description="Helical" evidence="1">
    <location>
        <begin position="117"/>
        <end position="136"/>
    </location>
</feature>
<reference evidence="2 3" key="1">
    <citation type="submission" date="2016-07" db="EMBL/GenBank/DDBJ databases">
        <title>Pervasive Adenine N6-methylation of Active Genes in Fungi.</title>
        <authorList>
            <consortium name="DOE Joint Genome Institute"/>
            <person name="Mondo S.J."/>
            <person name="Dannebaum R.O."/>
            <person name="Kuo R.C."/>
            <person name="Labutti K."/>
            <person name="Haridas S."/>
            <person name="Kuo A."/>
            <person name="Salamov A."/>
            <person name="Ahrendt S.R."/>
            <person name="Lipzen A."/>
            <person name="Sullivan W."/>
            <person name="Andreopoulos W.B."/>
            <person name="Clum A."/>
            <person name="Lindquist E."/>
            <person name="Daum C."/>
            <person name="Ramamoorthy G.K."/>
            <person name="Gryganskyi A."/>
            <person name="Culley D."/>
            <person name="Magnuson J.K."/>
            <person name="James T.Y."/>
            <person name="O'Malley M.A."/>
            <person name="Stajich J.E."/>
            <person name="Spatafora J.W."/>
            <person name="Visel A."/>
            <person name="Grigoriev I.V."/>
        </authorList>
    </citation>
    <scope>NUCLEOTIDE SEQUENCE [LARGE SCALE GENOMIC DNA]</scope>
    <source>
        <strain evidence="2 3">NRRL 3116</strain>
    </source>
</reference>
<dbReference type="OrthoDB" id="2410127at2759"/>
<evidence type="ECO:0000256" key="1">
    <source>
        <dbReference type="SAM" id="Phobius"/>
    </source>
</evidence>
<organism evidence="2 3">
    <name type="scientific">Lobosporangium transversale</name>
    <dbReference type="NCBI Taxonomy" id="64571"/>
    <lineage>
        <taxon>Eukaryota</taxon>
        <taxon>Fungi</taxon>
        <taxon>Fungi incertae sedis</taxon>
        <taxon>Mucoromycota</taxon>
        <taxon>Mortierellomycotina</taxon>
        <taxon>Mortierellomycetes</taxon>
        <taxon>Mortierellales</taxon>
        <taxon>Mortierellaceae</taxon>
        <taxon>Lobosporangium</taxon>
    </lineage>
</organism>
<accession>A0A1Y2H4T6</accession>
<gene>
    <name evidence="2" type="ORF">BCR41DRAFT_3694</name>
</gene>
<feature type="transmembrane region" description="Helical" evidence="1">
    <location>
        <begin position="45"/>
        <end position="67"/>
    </location>
</feature>
<protein>
    <submittedName>
        <fullName evidence="2">Uncharacterized protein</fullName>
    </submittedName>
</protein>
<keyword evidence="1" id="KW-0812">Transmembrane</keyword>
<dbReference type="RefSeq" id="XP_021886406.1">
    <property type="nucleotide sequence ID" value="XM_022026453.1"/>
</dbReference>
<dbReference type="Proteomes" id="UP000193648">
    <property type="component" value="Unassembled WGS sequence"/>
</dbReference>